<accession>A0ABQ2F0B4</accession>
<keyword evidence="2" id="KW-1185">Reference proteome</keyword>
<dbReference type="EMBL" id="BMPP01000016">
    <property type="protein sequence ID" value="GGK37126.1"/>
    <property type="molecule type" value="Genomic_DNA"/>
</dbReference>
<name>A0ABQ2F0B4_9DEIO</name>
<protein>
    <recommendedName>
        <fullName evidence="3">Tn3 transposase DDE domain-containing protein</fullName>
    </recommendedName>
</protein>
<sequence>MQQVLSEPERQGRPTPVDLRALTPLKWPHISPYVTFTLNMHERLPLKSQLAQTS</sequence>
<proteinExistence type="predicted"/>
<evidence type="ECO:0000313" key="2">
    <source>
        <dbReference type="Proteomes" id="UP000647587"/>
    </source>
</evidence>
<comment type="caution">
    <text evidence="1">The sequence shown here is derived from an EMBL/GenBank/DDBJ whole genome shotgun (WGS) entry which is preliminary data.</text>
</comment>
<reference evidence="2" key="1">
    <citation type="journal article" date="2019" name="Int. J. Syst. Evol. Microbiol.">
        <title>The Global Catalogue of Microorganisms (GCM) 10K type strain sequencing project: providing services to taxonomists for standard genome sequencing and annotation.</title>
        <authorList>
            <consortium name="The Broad Institute Genomics Platform"/>
            <consortium name="The Broad Institute Genome Sequencing Center for Infectious Disease"/>
            <person name="Wu L."/>
            <person name="Ma J."/>
        </authorList>
    </citation>
    <scope>NUCLEOTIDE SEQUENCE [LARGE SCALE GENOMIC DNA]</scope>
    <source>
        <strain evidence="2">JCM 30331</strain>
    </source>
</reference>
<evidence type="ECO:0000313" key="1">
    <source>
        <dbReference type="EMBL" id="GGK37126.1"/>
    </source>
</evidence>
<organism evidence="1 2">
    <name type="scientific">Deinococcus malanensis</name>
    <dbReference type="NCBI Taxonomy" id="1706855"/>
    <lineage>
        <taxon>Bacteria</taxon>
        <taxon>Thermotogati</taxon>
        <taxon>Deinococcota</taxon>
        <taxon>Deinococci</taxon>
        <taxon>Deinococcales</taxon>
        <taxon>Deinococcaceae</taxon>
        <taxon>Deinococcus</taxon>
    </lineage>
</organism>
<dbReference type="RefSeq" id="WP_189010877.1">
    <property type="nucleotide sequence ID" value="NZ_BMPP01000016.1"/>
</dbReference>
<dbReference type="Proteomes" id="UP000647587">
    <property type="component" value="Unassembled WGS sequence"/>
</dbReference>
<gene>
    <name evidence="1" type="ORF">GCM10008955_33810</name>
</gene>
<evidence type="ECO:0008006" key="3">
    <source>
        <dbReference type="Google" id="ProtNLM"/>
    </source>
</evidence>